<evidence type="ECO:0000256" key="4">
    <source>
        <dbReference type="RuleBase" id="RU362121"/>
    </source>
</evidence>
<gene>
    <name evidence="7" type="ORF">PNOK_0791200</name>
</gene>
<feature type="region of interest" description="Disordered" evidence="5">
    <location>
        <begin position="123"/>
        <end position="143"/>
    </location>
</feature>
<dbReference type="Gene3D" id="3.10.120.10">
    <property type="entry name" value="Cytochrome b5-like heme/steroid binding domain"/>
    <property type="match status" value="1"/>
</dbReference>
<feature type="compositionally biased region" description="Low complexity" evidence="5">
    <location>
        <begin position="124"/>
        <end position="139"/>
    </location>
</feature>
<proteinExistence type="inferred from homology"/>
<name>A0A286U9M8_9AGAM</name>
<feature type="region of interest" description="Disordered" evidence="5">
    <location>
        <begin position="1"/>
        <end position="58"/>
    </location>
</feature>
<dbReference type="InterPro" id="IPR018506">
    <property type="entry name" value="Cyt_B5_heme-BS"/>
</dbReference>
<feature type="domain" description="Cytochrome b5 heme-binding" evidence="6">
    <location>
        <begin position="176"/>
        <end position="252"/>
    </location>
</feature>
<comment type="caution">
    <text evidence="7">The sequence shown here is derived from an EMBL/GenBank/DDBJ whole genome shotgun (WGS) entry which is preliminary data.</text>
</comment>
<feature type="compositionally biased region" description="Polar residues" evidence="5">
    <location>
        <begin position="26"/>
        <end position="38"/>
    </location>
</feature>
<dbReference type="PROSITE" id="PS00191">
    <property type="entry name" value="CYTOCHROME_B5_1"/>
    <property type="match status" value="1"/>
</dbReference>
<evidence type="ECO:0000259" key="6">
    <source>
        <dbReference type="PROSITE" id="PS50255"/>
    </source>
</evidence>
<dbReference type="PROSITE" id="PS50255">
    <property type="entry name" value="CYTOCHROME_B5_2"/>
    <property type="match status" value="1"/>
</dbReference>
<dbReference type="OrthoDB" id="432299at2759"/>
<dbReference type="STRING" id="2282107.A0A286U9M8"/>
<evidence type="ECO:0000256" key="2">
    <source>
        <dbReference type="ARBA" id="ARBA00022723"/>
    </source>
</evidence>
<reference evidence="7 8" key="1">
    <citation type="journal article" date="2017" name="Mol. Ecol.">
        <title>Comparative and population genomic landscape of Phellinus noxius: A hypervariable fungus causing root rot in trees.</title>
        <authorList>
            <person name="Chung C.L."/>
            <person name="Lee T.J."/>
            <person name="Akiba M."/>
            <person name="Lee H.H."/>
            <person name="Kuo T.H."/>
            <person name="Liu D."/>
            <person name="Ke H.M."/>
            <person name="Yokoi T."/>
            <person name="Roa M.B."/>
            <person name="Lu M.J."/>
            <person name="Chang Y.Y."/>
            <person name="Ann P.J."/>
            <person name="Tsai J.N."/>
            <person name="Chen C.Y."/>
            <person name="Tzean S.S."/>
            <person name="Ota Y."/>
            <person name="Hattori T."/>
            <person name="Sahashi N."/>
            <person name="Liou R.F."/>
            <person name="Kikuchi T."/>
            <person name="Tsai I.J."/>
        </authorList>
    </citation>
    <scope>NUCLEOTIDE SEQUENCE [LARGE SCALE GENOMIC DNA]</scope>
    <source>
        <strain evidence="7 8">FFPRI411160</strain>
    </source>
</reference>
<evidence type="ECO:0000313" key="8">
    <source>
        <dbReference type="Proteomes" id="UP000217199"/>
    </source>
</evidence>
<dbReference type="InterPro" id="IPR051872">
    <property type="entry name" value="Cytochrome_b5/Flavoprotein_Rdt"/>
</dbReference>
<dbReference type="FunFam" id="3.10.120.10:FF:000001">
    <property type="entry name" value="Cytochrome b5 reductase 4"/>
    <property type="match status" value="1"/>
</dbReference>
<dbReference type="PANTHER" id="PTHR46237:SF1">
    <property type="entry name" value="CYTOCHROME B5 REDUCTASE 4"/>
    <property type="match status" value="1"/>
</dbReference>
<dbReference type="GO" id="GO:0020037">
    <property type="term" value="F:heme binding"/>
    <property type="evidence" value="ECO:0007669"/>
    <property type="project" value="UniProtKB-UniRule"/>
</dbReference>
<accession>A0A286U9M8</accession>
<dbReference type="EMBL" id="NBII01000008">
    <property type="protein sequence ID" value="PAV16292.1"/>
    <property type="molecule type" value="Genomic_DNA"/>
</dbReference>
<evidence type="ECO:0000256" key="3">
    <source>
        <dbReference type="ARBA" id="ARBA00023004"/>
    </source>
</evidence>
<keyword evidence="2 4" id="KW-0479">Metal-binding</keyword>
<dbReference type="FunCoup" id="A0A286U9M8">
    <property type="interactions" value="41"/>
</dbReference>
<evidence type="ECO:0000256" key="5">
    <source>
        <dbReference type="SAM" id="MobiDB-lite"/>
    </source>
</evidence>
<protein>
    <submittedName>
        <fullName evidence="7">Cytochrome b5</fullName>
    </submittedName>
</protein>
<dbReference type="InterPro" id="IPR001199">
    <property type="entry name" value="Cyt_B5-like_heme/steroid-bd"/>
</dbReference>
<keyword evidence="1 4" id="KW-0349">Heme</keyword>
<sequence>MSAYLRSWFAGSSSTESSIPETESTLHSQNPEVQVNVSEHNEQESDAESDVTDTPPAFPALNSVQRLGSASKTKDANIPDILKRDLGLSHKGLPSLPSKNALRVPGVPSQGSLGAGLMPPPTISASGTLTLPPSTTKKPPSAKKLREKVALAPGFGPLDWAALKSSGADLRGVESLMRITPSMLKEHNKKDDAWSAFNGKVYNITPYLPYHPGGEKELMRVAGRDGTKLFALTHAWVNVDFMLDACLVGFLVSES</sequence>
<keyword evidence="8" id="KW-1185">Reference proteome</keyword>
<comment type="similarity">
    <text evidence="4">Belongs to the cytochrome b5 family.</text>
</comment>
<keyword evidence="3 4" id="KW-0408">Iron</keyword>
<evidence type="ECO:0000313" key="7">
    <source>
        <dbReference type="EMBL" id="PAV16292.1"/>
    </source>
</evidence>
<dbReference type="GO" id="GO:0004128">
    <property type="term" value="F:cytochrome-b5 reductase activity, acting on NAD(P)H"/>
    <property type="evidence" value="ECO:0007669"/>
    <property type="project" value="TreeGrafter"/>
</dbReference>
<dbReference type="InParanoid" id="A0A286U9M8"/>
<organism evidence="7 8">
    <name type="scientific">Pyrrhoderma noxium</name>
    <dbReference type="NCBI Taxonomy" id="2282107"/>
    <lineage>
        <taxon>Eukaryota</taxon>
        <taxon>Fungi</taxon>
        <taxon>Dikarya</taxon>
        <taxon>Basidiomycota</taxon>
        <taxon>Agaricomycotina</taxon>
        <taxon>Agaricomycetes</taxon>
        <taxon>Hymenochaetales</taxon>
        <taxon>Hymenochaetaceae</taxon>
        <taxon>Pyrrhoderma</taxon>
    </lineage>
</organism>
<dbReference type="PANTHER" id="PTHR46237">
    <property type="entry name" value="CYTOCHROME B5 REDUCTASE 4 FAMILY MEMBER"/>
    <property type="match status" value="1"/>
</dbReference>
<feature type="compositionally biased region" description="Low complexity" evidence="5">
    <location>
        <begin position="12"/>
        <end position="25"/>
    </location>
</feature>
<dbReference type="InterPro" id="IPR036400">
    <property type="entry name" value="Cyt_B5-like_heme/steroid_sf"/>
</dbReference>
<dbReference type="SMART" id="SM01117">
    <property type="entry name" value="Cyt-b5"/>
    <property type="match status" value="1"/>
</dbReference>
<dbReference type="GO" id="GO:0046872">
    <property type="term" value="F:metal ion binding"/>
    <property type="evidence" value="ECO:0007669"/>
    <property type="project" value="UniProtKB-UniRule"/>
</dbReference>
<dbReference type="SUPFAM" id="SSF55856">
    <property type="entry name" value="Cytochrome b5-like heme/steroid binding domain"/>
    <property type="match status" value="1"/>
</dbReference>
<dbReference type="AlphaFoldDB" id="A0A286U9M8"/>
<dbReference type="GO" id="GO:0005737">
    <property type="term" value="C:cytoplasm"/>
    <property type="evidence" value="ECO:0007669"/>
    <property type="project" value="TreeGrafter"/>
</dbReference>
<evidence type="ECO:0000256" key="1">
    <source>
        <dbReference type="ARBA" id="ARBA00022617"/>
    </source>
</evidence>
<dbReference type="Pfam" id="PF00173">
    <property type="entry name" value="Cyt-b5"/>
    <property type="match status" value="1"/>
</dbReference>
<dbReference type="Proteomes" id="UP000217199">
    <property type="component" value="Unassembled WGS sequence"/>
</dbReference>